<proteinExistence type="predicted"/>
<dbReference type="RefSeq" id="WP_135347590.1">
    <property type="nucleotide sequence ID" value="NZ_SRJD01000003.1"/>
</dbReference>
<keyword evidence="2" id="KW-0472">Membrane</keyword>
<evidence type="ECO:0000313" key="3">
    <source>
        <dbReference type="EMBL" id="TGA99567.1"/>
    </source>
</evidence>
<gene>
    <name evidence="3" type="ORF">E4665_04380</name>
</gene>
<evidence type="ECO:0000256" key="2">
    <source>
        <dbReference type="SAM" id="Phobius"/>
    </source>
</evidence>
<evidence type="ECO:0000313" key="4">
    <source>
        <dbReference type="Proteomes" id="UP000298347"/>
    </source>
</evidence>
<evidence type="ECO:0000256" key="1">
    <source>
        <dbReference type="SAM" id="MobiDB-lite"/>
    </source>
</evidence>
<feature type="transmembrane region" description="Helical" evidence="2">
    <location>
        <begin position="93"/>
        <end position="112"/>
    </location>
</feature>
<feature type="region of interest" description="Disordered" evidence="1">
    <location>
        <begin position="39"/>
        <end position="85"/>
    </location>
</feature>
<dbReference type="Proteomes" id="UP000298347">
    <property type="component" value="Unassembled WGS sequence"/>
</dbReference>
<keyword evidence="2" id="KW-0812">Transmembrane</keyword>
<keyword evidence="4" id="KW-1185">Reference proteome</keyword>
<accession>A0A4Z0GSR2</accession>
<dbReference type="AlphaFoldDB" id="A0A4Z0GSR2"/>
<feature type="compositionally biased region" description="Polar residues" evidence="1">
    <location>
        <begin position="39"/>
        <end position="68"/>
    </location>
</feature>
<dbReference type="EMBL" id="SRJD01000003">
    <property type="protein sequence ID" value="TGA99567.1"/>
    <property type="molecule type" value="Genomic_DNA"/>
</dbReference>
<protein>
    <submittedName>
        <fullName evidence="3">Uncharacterized protein</fullName>
    </submittedName>
</protein>
<name>A0A4Z0GSR2_9BACL</name>
<organism evidence="3 4">
    <name type="scientific">Sporolactobacillus shoreae</name>
    <dbReference type="NCBI Taxonomy" id="1465501"/>
    <lineage>
        <taxon>Bacteria</taxon>
        <taxon>Bacillati</taxon>
        <taxon>Bacillota</taxon>
        <taxon>Bacilli</taxon>
        <taxon>Bacillales</taxon>
        <taxon>Sporolactobacillaceae</taxon>
        <taxon>Sporolactobacillus</taxon>
    </lineage>
</organism>
<reference evidence="3 4" key="1">
    <citation type="journal article" date="2015" name="Int. J. Syst. Evol. Microbiol.">
        <title>Sporolactobacillus shoreae sp. nov. and Sporolactobacillus spathodeae sp. nov., two spore-forming lactic acid bacteria isolated from tree barks in Thailand.</title>
        <authorList>
            <person name="Thamacharoensuk T."/>
            <person name="Kitahara M."/>
            <person name="Ohkuma M."/>
            <person name="Thongchul N."/>
            <person name="Tanasupawat S."/>
        </authorList>
    </citation>
    <scope>NUCLEOTIDE SEQUENCE [LARGE SCALE GENOMIC DNA]</scope>
    <source>
        <strain evidence="3 4">BK92</strain>
    </source>
</reference>
<dbReference type="OrthoDB" id="2990890at2"/>
<sequence>MLKRMVIELAVVFSLLLVCVIYGAVTVRDAQNPGINVSASSQNSVIPQQSNQPGVNQDGQGTISSGATPDSGIRTDGSSKGAGDSFSNRVSRFFLAGVSLVAGVFEGIVQLFL</sequence>
<keyword evidence="2" id="KW-1133">Transmembrane helix</keyword>
<comment type="caution">
    <text evidence="3">The sequence shown here is derived from an EMBL/GenBank/DDBJ whole genome shotgun (WGS) entry which is preliminary data.</text>
</comment>